<comment type="caution">
    <text evidence="7">The sequence shown here is derived from an EMBL/GenBank/DDBJ whole genome shotgun (WGS) entry which is preliminary data.</text>
</comment>
<keyword evidence="8" id="KW-1185">Reference proteome</keyword>
<dbReference type="PANTHER" id="PTHR43667:SF2">
    <property type="entry name" value="FATTY ACID C-METHYL TRANSFERASE"/>
    <property type="match status" value="1"/>
</dbReference>
<evidence type="ECO:0000256" key="5">
    <source>
        <dbReference type="ARBA" id="ARBA00023098"/>
    </source>
</evidence>
<keyword evidence="4" id="KW-0949">S-adenosyl-L-methionine</keyword>
<evidence type="ECO:0000256" key="2">
    <source>
        <dbReference type="ARBA" id="ARBA00022603"/>
    </source>
</evidence>
<dbReference type="InterPro" id="IPR003333">
    <property type="entry name" value="CMAS"/>
</dbReference>
<dbReference type="RefSeq" id="WP_271186133.1">
    <property type="nucleotide sequence ID" value="NZ_BSFE01000003.1"/>
</dbReference>
<name>A0A9W6IK31_9PROT</name>
<dbReference type="CDD" id="cd02440">
    <property type="entry name" value="AdoMet_MTases"/>
    <property type="match status" value="1"/>
</dbReference>
<evidence type="ECO:0000313" key="7">
    <source>
        <dbReference type="EMBL" id="GLK51767.1"/>
    </source>
</evidence>
<dbReference type="Pfam" id="PF02353">
    <property type="entry name" value="CMAS"/>
    <property type="match status" value="1"/>
</dbReference>
<evidence type="ECO:0000256" key="3">
    <source>
        <dbReference type="ARBA" id="ARBA00022679"/>
    </source>
</evidence>
<reference evidence="7" key="2">
    <citation type="submission" date="2023-01" db="EMBL/GenBank/DDBJ databases">
        <authorList>
            <person name="Sun Q."/>
            <person name="Evtushenko L."/>
        </authorList>
    </citation>
    <scope>NUCLEOTIDE SEQUENCE</scope>
    <source>
        <strain evidence="7">VKM B-1513</strain>
    </source>
</reference>
<evidence type="ECO:0000256" key="6">
    <source>
        <dbReference type="PIRSR" id="PIRSR003085-1"/>
    </source>
</evidence>
<dbReference type="InterPro" id="IPR050723">
    <property type="entry name" value="CFA/CMAS"/>
</dbReference>
<dbReference type="PIRSF" id="PIRSF003085">
    <property type="entry name" value="CMAS"/>
    <property type="match status" value="1"/>
</dbReference>
<evidence type="ECO:0000256" key="4">
    <source>
        <dbReference type="ARBA" id="ARBA00022691"/>
    </source>
</evidence>
<dbReference type="AlphaFoldDB" id="A0A9W6IK31"/>
<dbReference type="GO" id="GO:0008610">
    <property type="term" value="P:lipid biosynthetic process"/>
    <property type="evidence" value="ECO:0007669"/>
    <property type="project" value="InterPro"/>
</dbReference>
<dbReference type="InterPro" id="IPR029063">
    <property type="entry name" value="SAM-dependent_MTases_sf"/>
</dbReference>
<keyword evidence="3" id="KW-0808">Transferase</keyword>
<evidence type="ECO:0000313" key="8">
    <source>
        <dbReference type="Proteomes" id="UP001143486"/>
    </source>
</evidence>
<proteinExistence type="inferred from homology"/>
<accession>A0A9W6IK31</accession>
<dbReference type="GO" id="GO:0032259">
    <property type="term" value="P:methylation"/>
    <property type="evidence" value="ECO:0007669"/>
    <property type="project" value="UniProtKB-KW"/>
</dbReference>
<dbReference type="EMBL" id="BSFE01000003">
    <property type="protein sequence ID" value="GLK51767.1"/>
    <property type="molecule type" value="Genomic_DNA"/>
</dbReference>
<keyword evidence="2" id="KW-0489">Methyltransferase</keyword>
<feature type="active site" evidence="6">
    <location>
        <position position="389"/>
    </location>
</feature>
<dbReference type="PANTHER" id="PTHR43667">
    <property type="entry name" value="CYCLOPROPANE-FATTY-ACYL-PHOSPHOLIPID SYNTHASE"/>
    <property type="match status" value="1"/>
</dbReference>
<dbReference type="Proteomes" id="UP001143486">
    <property type="component" value="Unassembled WGS sequence"/>
</dbReference>
<reference evidence="7" key="1">
    <citation type="journal article" date="2014" name="Int. J. Syst. Evol. Microbiol.">
        <title>Complete genome sequence of Corynebacterium casei LMG S-19264T (=DSM 44701T), isolated from a smear-ripened cheese.</title>
        <authorList>
            <consortium name="US DOE Joint Genome Institute (JGI-PGF)"/>
            <person name="Walter F."/>
            <person name="Albersmeier A."/>
            <person name="Kalinowski J."/>
            <person name="Ruckert C."/>
        </authorList>
    </citation>
    <scope>NUCLEOTIDE SEQUENCE</scope>
    <source>
        <strain evidence="7">VKM B-1513</strain>
    </source>
</reference>
<dbReference type="Gene3D" id="3.40.50.150">
    <property type="entry name" value="Vaccinia Virus protein VP39"/>
    <property type="match status" value="1"/>
</dbReference>
<keyword evidence="5" id="KW-0443">Lipid metabolism</keyword>
<dbReference type="GO" id="GO:0008168">
    <property type="term" value="F:methyltransferase activity"/>
    <property type="evidence" value="ECO:0007669"/>
    <property type="project" value="UniProtKB-KW"/>
</dbReference>
<comment type="similarity">
    <text evidence="1">Belongs to the CFA/CMAS family.</text>
</comment>
<protein>
    <submittedName>
        <fullName evidence="7">Cyclopropane-fatty-acyl-phospholipid synthase</fullName>
    </submittedName>
</protein>
<gene>
    <name evidence="7" type="ORF">GCM10017621_12750</name>
</gene>
<sequence length="409" mass="45796">MDYTTQSAETLESRASRLQRYAREKMRRALSDLTDSRLRIELPGGYRFECGPADAPHRADWSIRKWNALLRIAGSGALGFSEGYIHGEWETSDLQGLLLALAGELDSIDAARAGKGPSRIIGKIQHWMNANTRSGSRRNISFHYDLGNSFYERWLDESMTYSSGIFDKAGDTLAEAQARKYRRICETLGLKPGDRVLEIGCGWGGFAEVAIRDFGCHVTGLTLSREQHDYAVARLDKAGLAHKADIRLQDYRDVSEEFDAIASIEMFEAVGEENWPVYFDQVAACLKPGGRAALQIITIREDLFAQYSRSVDFIQKYVFPGGILPPASRLGEEAGRAGLVPIGTCMFGPSYARTLAGWHDAYRDAWPDIASQGFDARFDRIWRFYLAYCEAGFTTGRIDVGQFAYRKPD</sequence>
<evidence type="ECO:0000256" key="1">
    <source>
        <dbReference type="ARBA" id="ARBA00010815"/>
    </source>
</evidence>
<dbReference type="SUPFAM" id="SSF53335">
    <property type="entry name" value="S-adenosyl-L-methionine-dependent methyltransferases"/>
    <property type="match status" value="1"/>
</dbReference>
<organism evidence="7 8">
    <name type="scientific">Maricaulis virginensis</name>
    <dbReference type="NCBI Taxonomy" id="144022"/>
    <lineage>
        <taxon>Bacteria</taxon>
        <taxon>Pseudomonadati</taxon>
        <taxon>Pseudomonadota</taxon>
        <taxon>Alphaproteobacteria</taxon>
        <taxon>Maricaulales</taxon>
        <taxon>Maricaulaceae</taxon>
        <taxon>Maricaulis</taxon>
    </lineage>
</organism>